<dbReference type="AlphaFoldDB" id="A0A498IZB1"/>
<dbReference type="Proteomes" id="UP000290289">
    <property type="component" value="Chromosome 10"/>
</dbReference>
<sequence length="351" mass="38580">MTSASELFYNRRSRYNSRTATDLGFDSLPPPPTVDRSHNHNHGRRPHNSDGCDPLLRRTPRHFHHRASLPDRVAVGLEQGGTHQGSGNGVAGSSAGLSGNERLPGSVLLARERLLERLRGMPPSETRQRRALHLYGGGLLHVDDLSPLVRDWDAEILTSQPASAYSSTNLGSQIERLHLLQEVNKKPPGLSQEVLDCLSPEIFSSTEVGVDGLVLRASGDCSICLESFTDGDKLICLPSVVKHVKWSAGCLPYLKTAKAFITYVCAKCCTLPSQKTLSDAEMPERIFMFTYKVSVPAEQEWPISLKSADFTYLSGAQDDGGIASPFVQLNSIRAIESMTKLLRQVYSKLLR</sequence>
<evidence type="ECO:0000256" key="4">
    <source>
        <dbReference type="SAM" id="MobiDB-lite"/>
    </source>
</evidence>
<organism evidence="5 6">
    <name type="scientific">Malus domestica</name>
    <name type="common">Apple</name>
    <name type="synonym">Pyrus malus</name>
    <dbReference type="NCBI Taxonomy" id="3750"/>
    <lineage>
        <taxon>Eukaryota</taxon>
        <taxon>Viridiplantae</taxon>
        <taxon>Streptophyta</taxon>
        <taxon>Embryophyta</taxon>
        <taxon>Tracheophyta</taxon>
        <taxon>Spermatophyta</taxon>
        <taxon>Magnoliopsida</taxon>
        <taxon>eudicotyledons</taxon>
        <taxon>Gunneridae</taxon>
        <taxon>Pentapetalae</taxon>
        <taxon>rosids</taxon>
        <taxon>fabids</taxon>
        <taxon>Rosales</taxon>
        <taxon>Rosaceae</taxon>
        <taxon>Amygdaloideae</taxon>
        <taxon>Maleae</taxon>
        <taxon>Malus</taxon>
    </lineage>
</organism>
<evidence type="ECO:0000256" key="2">
    <source>
        <dbReference type="ARBA" id="ARBA00022771"/>
    </source>
</evidence>
<evidence type="ECO:0000256" key="1">
    <source>
        <dbReference type="ARBA" id="ARBA00022723"/>
    </source>
</evidence>
<evidence type="ECO:0000313" key="5">
    <source>
        <dbReference type="EMBL" id="RXH87444.1"/>
    </source>
</evidence>
<dbReference type="PANTHER" id="PTHR45931:SF3">
    <property type="entry name" value="RING ZINC FINGER-CONTAINING PROTEIN"/>
    <property type="match status" value="1"/>
</dbReference>
<reference evidence="5 6" key="1">
    <citation type="submission" date="2018-10" db="EMBL/GenBank/DDBJ databases">
        <title>A high-quality apple genome assembly.</title>
        <authorList>
            <person name="Hu J."/>
        </authorList>
    </citation>
    <scope>NUCLEOTIDE SEQUENCE [LARGE SCALE GENOMIC DNA]</scope>
    <source>
        <strain evidence="6">cv. HFTH1</strain>
        <tissue evidence="5">Young leaf</tissue>
    </source>
</reference>
<feature type="region of interest" description="Disordered" evidence="4">
    <location>
        <begin position="20"/>
        <end position="58"/>
    </location>
</feature>
<dbReference type="GO" id="GO:0061630">
    <property type="term" value="F:ubiquitin protein ligase activity"/>
    <property type="evidence" value="ECO:0007669"/>
    <property type="project" value="TreeGrafter"/>
</dbReference>
<keyword evidence="3" id="KW-0862">Zinc</keyword>
<dbReference type="PANTHER" id="PTHR45931">
    <property type="entry name" value="SI:CH211-59O9.10"/>
    <property type="match status" value="1"/>
</dbReference>
<feature type="compositionally biased region" description="Low complexity" evidence="4">
    <location>
        <begin position="91"/>
        <end position="100"/>
    </location>
</feature>
<dbReference type="GO" id="GO:0006511">
    <property type="term" value="P:ubiquitin-dependent protein catabolic process"/>
    <property type="evidence" value="ECO:0007669"/>
    <property type="project" value="TreeGrafter"/>
</dbReference>
<keyword evidence="6" id="KW-1185">Reference proteome</keyword>
<gene>
    <name evidence="5" type="ORF">DVH24_034344</name>
</gene>
<comment type="caution">
    <text evidence="5">The sequence shown here is derived from an EMBL/GenBank/DDBJ whole genome shotgun (WGS) entry which is preliminary data.</text>
</comment>
<keyword evidence="2" id="KW-0863">Zinc-finger</keyword>
<proteinExistence type="predicted"/>
<keyword evidence="1" id="KW-0479">Metal-binding</keyword>
<evidence type="ECO:0000313" key="6">
    <source>
        <dbReference type="Proteomes" id="UP000290289"/>
    </source>
</evidence>
<dbReference type="EMBL" id="RDQH01000336">
    <property type="protein sequence ID" value="RXH87444.1"/>
    <property type="molecule type" value="Genomic_DNA"/>
</dbReference>
<accession>A0A498IZB1</accession>
<feature type="region of interest" description="Disordered" evidence="4">
    <location>
        <begin position="77"/>
        <end position="100"/>
    </location>
</feature>
<name>A0A498IZB1_MALDO</name>
<dbReference type="InterPro" id="IPR051834">
    <property type="entry name" value="RING_finger_E3_ligase"/>
</dbReference>
<protein>
    <submittedName>
        <fullName evidence="5">Uncharacterized protein</fullName>
    </submittedName>
</protein>
<evidence type="ECO:0000256" key="3">
    <source>
        <dbReference type="ARBA" id="ARBA00022833"/>
    </source>
</evidence>
<dbReference type="GO" id="GO:0008270">
    <property type="term" value="F:zinc ion binding"/>
    <property type="evidence" value="ECO:0007669"/>
    <property type="project" value="UniProtKB-KW"/>
</dbReference>
<dbReference type="GO" id="GO:0005634">
    <property type="term" value="C:nucleus"/>
    <property type="evidence" value="ECO:0007669"/>
    <property type="project" value="TreeGrafter"/>
</dbReference>
<feature type="compositionally biased region" description="Gly residues" evidence="4">
    <location>
        <begin position="78"/>
        <end position="90"/>
    </location>
</feature>